<gene>
    <name evidence="4" type="ORF">E0L32_002953</name>
</gene>
<keyword evidence="1" id="KW-0479">Metal-binding</keyword>
<dbReference type="AlphaFoldDB" id="A0A507B6F7"/>
<dbReference type="Gene3D" id="3.30.160.60">
    <property type="entry name" value="Classic Zinc Finger"/>
    <property type="match status" value="1"/>
</dbReference>
<evidence type="ECO:0000313" key="4">
    <source>
        <dbReference type="EMBL" id="TPX17852.1"/>
    </source>
</evidence>
<dbReference type="RefSeq" id="XP_030999563.1">
    <property type="nucleotide sequence ID" value="XM_031137199.1"/>
</dbReference>
<protein>
    <recommendedName>
        <fullName evidence="3">C2H2-type domain-containing protein</fullName>
    </recommendedName>
</protein>
<keyword evidence="5" id="KW-1185">Reference proteome</keyword>
<dbReference type="OrthoDB" id="5242988at2759"/>
<feature type="region of interest" description="Disordered" evidence="2">
    <location>
        <begin position="323"/>
        <end position="368"/>
    </location>
</feature>
<evidence type="ECO:0000259" key="3">
    <source>
        <dbReference type="PROSITE" id="PS50157"/>
    </source>
</evidence>
<dbReference type="STRING" id="1093900.A0A507B6F7"/>
<dbReference type="InterPro" id="IPR013087">
    <property type="entry name" value="Znf_C2H2_type"/>
</dbReference>
<feature type="compositionally biased region" description="Polar residues" evidence="2">
    <location>
        <begin position="325"/>
        <end position="337"/>
    </location>
</feature>
<name>A0A507B6F7_9PEZI</name>
<dbReference type="Proteomes" id="UP000319257">
    <property type="component" value="Unassembled WGS sequence"/>
</dbReference>
<accession>A0A507B6F7</accession>
<dbReference type="SMART" id="SM00355">
    <property type="entry name" value="ZnF_C2H2"/>
    <property type="match status" value="3"/>
</dbReference>
<evidence type="ECO:0000313" key="5">
    <source>
        <dbReference type="Proteomes" id="UP000319257"/>
    </source>
</evidence>
<comment type="caution">
    <text evidence="4">The sequence shown here is derived from an EMBL/GenBank/DDBJ whole genome shotgun (WGS) entry which is preliminary data.</text>
</comment>
<keyword evidence="1" id="KW-0863">Zinc-finger</keyword>
<feature type="region of interest" description="Disordered" evidence="2">
    <location>
        <begin position="1"/>
        <end position="42"/>
    </location>
</feature>
<dbReference type="PROSITE" id="PS00028">
    <property type="entry name" value="ZINC_FINGER_C2H2_1"/>
    <property type="match status" value="1"/>
</dbReference>
<dbReference type="EMBL" id="SKBQ01000012">
    <property type="protein sequence ID" value="TPX17852.1"/>
    <property type="molecule type" value="Genomic_DNA"/>
</dbReference>
<evidence type="ECO:0000256" key="1">
    <source>
        <dbReference type="PROSITE-ProRule" id="PRU00042"/>
    </source>
</evidence>
<sequence length="953" mass="103690">MAPANGKAASCRLRATAAPPSSSCGSRKRTRQEAAAGKEGGNVAGIFAPPRIRTEFVDYSAGWPVAADDNVFQKLAAFPSYMPFTIPNYDDNGTVRQQLLHHPQYAAGYASLSPKQVTFADNTVVADEGIVVPHDEVHHPGKRPRTLSEGVGSSVGFSSAASSTSSSSSSTAKCGTFSPVNTEFQSATDALSVSSVMSRGPSPLRQLSSSTSSGALCVGQEVVGHGGESAAATYYVCLSPNCVARFVDSQGLGDHLRTVHSWLPCDWGECKTEGMSFASREKLNRHVQVEHLLMCPAAGCMERSSWQSKKLLESHIRVCHPDSVNPESATRQNTTSRVPLPPPATPFPKRVEETMTPPKESPKWDAIGDPSRKAMLSVELSKRRCQEQLRLALEKRQKKLKDIPRSAASPQDVRSPRLAEPVTPFPIVWEHCVLPFLIEWIAKWCGPGHAISVTRGKIHPNARRICLMTSAKLSRARKVFIAAHVRDILPAPYKNHSSFSFATGKVDRLVWARGLSKEHPDEVCSPRNPFCYISPCMGDSIGAATNGGQDAIACTLGPSLVVGDTKCWLGNFHPFLDVFQNHDDQVNLEHPAPCDRQGCLDSGHDALYLKNNDFGLGSLIATSGVDLKTVRLSHEPYWAECDKEAPLVATDWTLFTSRTRQANMLRRFPDAQQSHQCLQALVTQTSTVTPGADVISTGRTSGCQRGQVCEVPAYISGDAVGNGTGRATREWYIEEPFADDDDGDAWIRGGIGVPGDSGAAVVDAETNALLGHLWGRNKYFGGGPRHAYFTPINDVLDDIQEKCVQQTRPCLPQYRDESECWPVYPMCRQCFDLTTYLESRRSSRESYRSVLGQSQNLESLAEDRDSTDVLSELATPRDQSYWLRHAAGPDEGGTSSFAGVMSPIPGFTYNFTSPTDLRVADIRSPYALQLDADDLFDAADEGIPAEKAVAETA</sequence>
<feature type="domain" description="C2H2-type" evidence="3">
    <location>
        <begin position="235"/>
        <end position="261"/>
    </location>
</feature>
<dbReference type="GO" id="GO:0008270">
    <property type="term" value="F:zinc ion binding"/>
    <property type="evidence" value="ECO:0007669"/>
    <property type="project" value="UniProtKB-KW"/>
</dbReference>
<dbReference type="InParanoid" id="A0A507B6F7"/>
<evidence type="ECO:0000256" key="2">
    <source>
        <dbReference type="SAM" id="MobiDB-lite"/>
    </source>
</evidence>
<dbReference type="GeneID" id="41970400"/>
<proteinExistence type="predicted"/>
<dbReference type="PROSITE" id="PS50157">
    <property type="entry name" value="ZINC_FINGER_C2H2_2"/>
    <property type="match status" value="1"/>
</dbReference>
<organism evidence="4 5">
    <name type="scientific">Thyridium curvatum</name>
    <dbReference type="NCBI Taxonomy" id="1093900"/>
    <lineage>
        <taxon>Eukaryota</taxon>
        <taxon>Fungi</taxon>
        <taxon>Dikarya</taxon>
        <taxon>Ascomycota</taxon>
        <taxon>Pezizomycotina</taxon>
        <taxon>Sordariomycetes</taxon>
        <taxon>Sordariomycetidae</taxon>
        <taxon>Thyridiales</taxon>
        <taxon>Thyridiaceae</taxon>
        <taxon>Thyridium</taxon>
    </lineage>
</organism>
<reference evidence="4 5" key="1">
    <citation type="submission" date="2019-06" db="EMBL/GenBank/DDBJ databases">
        <title>Draft genome sequence of the filamentous fungus Phialemoniopsis curvata isolated from diesel fuel.</title>
        <authorList>
            <person name="Varaljay V.A."/>
            <person name="Lyon W.J."/>
            <person name="Crouch A.L."/>
            <person name="Drake C.E."/>
            <person name="Hollomon J.M."/>
            <person name="Nadeau L.J."/>
            <person name="Nunn H.S."/>
            <person name="Stevenson B.S."/>
            <person name="Bojanowski C.L."/>
            <person name="Crookes-Goodson W.J."/>
        </authorList>
    </citation>
    <scope>NUCLEOTIDE SEQUENCE [LARGE SCALE GENOMIC DNA]</scope>
    <source>
        <strain evidence="4 5">D216</strain>
    </source>
</reference>
<keyword evidence="1" id="KW-0862">Zinc</keyword>